<reference evidence="1" key="1">
    <citation type="submission" date="2019-08" db="EMBL/GenBank/DDBJ databases">
        <authorList>
            <person name="Kucharzyk K."/>
            <person name="Murdoch R.W."/>
            <person name="Higgins S."/>
            <person name="Loffler F."/>
        </authorList>
    </citation>
    <scope>NUCLEOTIDE SEQUENCE</scope>
</reference>
<proteinExistence type="predicted"/>
<protein>
    <submittedName>
        <fullName evidence="1">Uncharacterized protein</fullName>
    </submittedName>
</protein>
<accession>A0A645ED59</accession>
<sequence>MKPFVPGMLNVLLAEALPYENALRRQAGMEELKEAPKVTAASMEEEIDYRPVLLRIALPYGLAADFCRAAENNAMMDDFRAKYVTALWESQQAKSETIQDLY</sequence>
<gene>
    <name evidence="1" type="ORF">SDC9_146828</name>
</gene>
<dbReference type="AlphaFoldDB" id="A0A645ED59"/>
<comment type="caution">
    <text evidence="1">The sequence shown here is derived from an EMBL/GenBank/DDBJ whole genome shotgun (WGS) entry which is preliminary data.</text>
</comment>
<name>A0A645ED59_9ZZZZ</name>
<dbReference type="EMBL" id="VSSQ01045727">
    <property type="protein sequence ID" value="MPM99636.1"/>
    <property type="molecule type" value="Genomic_DNA"/>
</dbReference>
<organism evidence="1">
    <name type="scientific">bioreactor metagenome</name>
    <dbReference type="NCBI Taxonomy" id="1076179"/>
    <lineage>
        <taxon>unclassified sequences</taxon>
        <taxon>metagenomes</taxon>
        <taxon>ecological metagenomes</taxon>
    </lineage>
</organism>
<evidence type="ECO:0000313" key="1">
    <source>
        <dbReference type="EMBL" id="MPM99636.1"/>
    </source>
</evidence>